<reference evidence="2 3" key="1">
    <citation type="submission" date="2023-08" db="EMBL/GenBank/DDBJ databases">
        <title>A Necator americanus chromosomal reference genome.</title>
        <authorList>
            <person name="Ilik V."/>
            <person name="Petrzelkova K.J."/>
            <person name="Pardy F."/>
            <person name="Fuh T."/>
            <person name="Niatou-Singa F.S."/>
            <person name="Gouil Q."/>
            <person name="Baker L."/>
            <person name="Ritchie M.E."/>
            <person name="Jex A.R."/>
            <person name="Gazzola D."/>
            <person name="Li H."/>
            <person name="Toshio Fujiwara R."/>
            <person name="Zhan B."/>
            <person name="Aroian R.V."/>
            <person name="Pafco B."/>
            <person name="Schwarz E.M."/>
        </authorList>
    </citation>
    <scope>NUCLEOTIDE SEQUENCE [LARGE SCALE GENOMIC DNA]</scope>
    <source>
        <strain evidence="2 3">Aroian</strain>
        <tissue evidence="2">Whole animal</tissue>
    </source>
</reference>
<organism evidence="2 3">
    <name type="scientific">Necator americanus</name>
    <name type="common">Human hookworm</name>
    <dbReference type="NCBI Taxonomy" id="51031"/>
    <lineage>
        <taxon>Eukaryota</taxon>
        <taxon>Metazoa</taxon>
        <taxon>Ecdysozoa</taxon>
        <taxon>Nematoda</taxon>
        <taxon>Chromadorea</taxon>
        <taxon>Rhabditida</taxon>
        <taxon>Rhabditina</taxon>
        <taxon>Rhabditomorpha</taxon>
        <taxon>Strongyloidea</taxon>
        <taxon>Ancylostomatidae</taxon>
        <taxon>Bunostominae</taxon>
        <taxon>Necator</taxon>
    </lineage>
</organism>
<protein>
    <submittedName>
        <fullName evidence="2">Uncharacterized protein</fullName>
    </submittedName>
</protein>
<accession>A0ABR1DX79</accession>
<dbReference type="EMBL" id="JAVFWL010000005">
    <property type="protein sequence ID" value="KAK6755032.1"/>
    <property type="molecule type" value="Genomic_DNA"/>
</dbReference>
<evidence type="ECO:0000313" key="2">
    <source>
        <dbReference type="EMBL" id="KAK6755032.1"/>
    </source>
</evidence>
<proteinExistence type="predicted"/>
<dbReference type="Proteomes" id="UP001303046">
    <property type="component" value="Unassembled WGS sequence"/>
</dbReference>
<gene>
    <name evidence="2" type="primary">Necator_chrV.g18582</name>
    <name evidence="2" type="ORF">RB195_013791</name>
</gene>
<sequence length="183" mass="20855">MRSEGGYFSSSDIFEAADTNVSNNVMITGGYVFSRKRVTIELDVVKMHLITGGTILCTMHLLLQTTVTLEDGVALNDNSFDVIDETDSVWGEWIKAMKMRRRNARPPPNARPGWDQNSYKNLKSRRWQGSRTGRKNNNLFTMRSGGSFPSRRLDDRLIGVRGPVRLHHRPPVSRSKYPDKKNE</sequence>
<name>A0ABR1DX79_NECAM</name>
<evidence type="ECO:0000256" key="1">
    <source>
        <dbReference type="SAM" id="MobiDB-lite"/>
    </source>
</evidence>
<feature type="region of interest" description="Disordered" evidence="1">
    <location>
        <begin position="101"/>
        <end position="183"/>
    </location>
</feature>
<keyword evidence="3" id="KW-1185">Reference proteome</keyword>
<comment type="caution">
    <text evidence="2">The sequence shown here is derived from an EMBL/GenBank/DDBJ whole genome shotgun (WGS) entry which is preliminary data.</text>
</comment>
<feature type="compositionally biased region" description="Basic residues" evidence="1">
    <location>
        <begin position="122"/>
        <end position="134"/>
    </location>
</feature>
<evidence type="ECO:0000313" key="3">
    <source>
        <dbReference type="Proteomes" id="UP001303046"/>
    </source>
</evidence>